<comment type="caution">
    <text evidence="1">The sequence shown here is derived from an EMBL/GenBank/DDBJ whole genome shotgun (WGS) entry which is preliminary data.</text>
</comment>
<dbReference type="STRING" id="1196095.GAPWK_2285"/>
<name>A0A1B9LWJ8_9GAMM</name>
<organism evidence="1 2">
    <name type="scientific">Gilliamella apicola</name>
    <dbReference type="NCBI Taxonomy" id="1196095"/>
    <lineage>
        <taxon>Bacteria</taxon>
        <taxon>Pseudomonadati</taxon>
        <taxon>Pseudomonadota</taxon>
        <taxon>Gammaproteobacteria</taxon>
        <taxon>Orbales</taxon>
        <taxon>Orbaceae</taxon>
        <taxon>Gilliamella</taxon>
    </lineage>
</organism>
<keyword evidence="2" id="KW-1185">Reference proteome</keyword>
<dbReference type="EMBL" id="QGLR01000007">
    <property type="protein sequence ID" value="PXZ07970.1"/>
    <property type="molecule type" value="Genomic_DNA"/>
</dbReference>
<evidence type="ECO:0000313" key="2">
    <source>
        <dbReference type="Proteomes" id="UP000247932"/>
    </source>
</evidence>
<dbReference type="AlphaFoldDB" id="A0A1B9LWJ8"/>
<protein>
    <submittedName>
        <fullName evidence="1">Uncharacterized protein</fullName>
    </submittedName>
</protein>
<accession>A0A1B9LWJ8</accession>
<dbReference type="Proteomes" id="UP000247932">
    <property type="component" value="Unassembled WGS sequence"/>
</dbReference>
<proteinExistence type="predicted"/>
<reference evidence="1 2" key="1">
    <citation type="submission" date="2018-05" db="EMBL/GenBank/DDBJ databases">
        <title>Reference genomes for bee gut microbiota database.</title>
        <authorList>
            <person name="Ellegaard K.M."/>
        </authorList>
    </citation>
    <scope>NUCLEOTIDE SEQUENCE [LARGE SCALE GENOMIC DNA]</scope>
    <source>
        <strain evidence="1 2">ESL0182</strain>
    </source>
</reference>
<dbReference type="RefSeq" id="WP_034884440.1">
    <property type="nucleotide sequence ID" value="NZ_JBHZLB010000004.1"/>
</dbReference>
<dbReference type="OrthoDB" id="7065118at2"/>
<gene>
    <name evidence="1" type="ORF">DKK70_02865</name>
</gene>
<sequence length="124" mass="13878">MNNNNKITAIHHIIVDSTMAIVASLFLIEQINKNDSQVFIHEGTKIDINKDLIVLGLDINLKQCLIEDFGEKDGLNRTYGMLKDMYTESADKPISLTPYGQELLSTLFIDLAEDIKAESNGTIH</sequence>
<evidence type="ECO:0000313" key="1">
    <source>
        <dbReference type="EMBL" id="PXZ07970.1"/>
    </source>
</evidence>